<keyword evidence="3" id="KW-0520">NAD</keyword>
<dbReference type="GO" id="GO:0043824">
    <property type="term" value="F:succinylglutamate-semialdehyde dehydrogenase activity"/>
    <property type="evidence" value="ECO:0007669"/>
    <property type="project" value="UniProtKB-EC"/>
</dbReference>
<dbReference type="InterPro" id="IPR029510">
    <property type="entry name" value="Ald_DH_CS_GLU"/>
</dbReference>
<protein>
    <submittedName>
        <fullName evidence="7">Succinylglutamic semialdehyde dehydrogenase</fullName>
        <ecNumber evidence="7">1.2.1.71</ecNumber>
    </submittedName>
</protein>
<dbReference type="NCBIfam" id="TIGR03240">
    <property type="entry name" value="arg_catab_astD"/>
    <property type="match status" value="1"/>
</dbReference>
<evidence type="ECO:0000256" key="5">
    <source>
        <dbReference type="RuleBase" id="RU003345"/>
    </source>
</evidence>
<keyword evidence="1" id="KW-0056">Arginine metabolism</keyword>
<feature type="active site" evidence="4">
    <location>
        <position position="244"/>
    </location>
</feature>
<reference evidence="8" key="1">
    <citation type="submission" date="2012-06" db="EMBL/GenBank/DDBJ databases">
        <title>Complete sequence of chromosome of Desulfomonile tiedjei DSM 6799.</title>
        <authorList>
            <person name="Lucas S."/>
            <person name="Copeland A."/>
            <person name="Lapidus A."/>
            <person name="Glavina del Rio T."/>
            <person name="Dalin E."/>
            <person name="Tice H."/>
            <person name="Bruce D."/>
            <person name="Goodwin L."/>
            <person name="Pitluck S."/>
            <person name="Peters L."/>
            <person name="Ovchinnikova G."/>
            <person name="Zeytun A."/>
            <person name="Lu M."/>
            <person name="Kyrpides N."/>
            <person name="Mavromatis K."/>
            <person name="Ivanova N."/>
            <person name="Brettin T."/>
            <person name="Detter J.C."/>
            <person name="Han C."/>
            <person name="Larimer F."/>
            <person name="Land M."/>
            <person name="Hauser L."/>
            <person name="Markowitz V."/>
            <person name="Cheng J.-F."/>
            <person name="Hugenholtz P."/>
            <person name="Woyke T."/>
            <person name="Wu D."/>
            <person name="Spring S."/>
            <person name="Schroeder M."/>
            <person name="Brambilla E."/>
            <person name="Klenk H.-P."/>
            <person name="Eisen J.A."/>
        </authorList>
    </citation>
    <scope>NUCLEOTIDE SEQUENCE [LARGE SCALE GENOMIC DNA]</scope>
    <source>
        <strain evidence="8">ATCC 49306 / DSM 6799 / DCB-1</strain>
    </source>
</reference>
<dbReference type="HOGENOM" id="CLU_005391_1_0_7"/>
<evidence type="ECO:0000259" key="6">
    <source>
        <dbReference type="Pfam" id="PF00171"/>
    </source>
</evidence>
<comment type="similarity">
    <text evidence="5">Belongs to the aldehyde dehydrogenase family.</text>
</comment>
<dbReference type="Gene3D" id="3.40.309.10">
    <property type="entry name" value="Aldehyde Dehydrogenase, Chain A, domain 2"/>
    <property type="match status" value="1"/>
</dbReference>
<dbReference type="PANTHER" id="PTHR11699">
    <property type="entry name" value="ALDEHYDE DEHYDROGENASE-RELATED"/>
    <property type="match status" value="1"/>
</dbReference>
<dbReference type="Gene3D" id="3.40.605.10">
    <property type="entry name" value="Aldehyde Dehydrogenase, Chain A, domain 1"/>
    <property type="match status" value="1"/>
</dbReference>
<evidence type="ECO:0000313" key="7">
    <source>
        <dbReference type="EMBL" id="AFM23787.1"/>
    </source>
</evidence>
<dbReference type="InterPro" id="IPR017649">
    <property type="entry name" value="SuccinylGlu_semiald_DH_AstD"/>
</dbReference>
<dbReference type="EC" id="1.2.1.71" evidence="7"/>
<feature type="domain" description="Aldehyde dehydrogenase" evidence="6">
    <location>
        <begin position="10"/>
        <end position="458"/>
    </location>
</feature>
<dbReference type="FunFam" id="3.40.605.10:FF:000010">
    <property type="entry name" value="N-succinylglutamate 5-semialdehyde dehydrogenase"/>
    <property type="match status" value="1"/>
</dbReference>
<dbReference type="PROSITE" id="PS00070">
    <property type="entry name" value="ALDEHYDE_DEHYDR_CYS"/>
    <property type="match status" value="1"/>
</dbReference>
<keyword evidence="2 5" id="KW-0560">Oxidoreductase</keyword>
<evidence type="ECO:0000256" key="4">
    <source>
        <dbReference type="PROSITE-ProRule" id="PRU10007"/>
    </source>
</evidence>
<dbReference type="InterPro" id="IPR016161">
    <property type="entry name" value="Ald_DH/histidinol_DH"/>
</dbReference>
<gene>
    <name evidence="7" type="ordered locus">Desti_1073</name>
</gene>
<organism evidence="7 8">
    <name type="scientific">Desulfomonile tiedjei (strain ATCC 49306 / DSM 6799 / DCB-1)</name>
    <dbReference type="NCBI Taxonomy" id="706587"/>
    <lineage>
        <taxon>Bacteria</taxon>
        <taxon>Pseudomonadati</taxon>
        <taxon>Thermodesulfobacteriota</taxon>
        <taxon>Desulfomonilia</taxon>
        <taxon>Desulfomonilales</taxon>
        <taxon>Desulfomonilaceae</taxon>
        <taxon>Desulfomonile</taxon>
    </lineage>
</organism>
<dbReference type="KEGG" id="dti:Desti_1073"/>
<evidence type="ECO:0000313" key="8">
    <source>
        <dbReference type="Proteomes" id="UP000006055"/>
    </source>
</evidence>
<dbReference type="SUPFAM" id="SSF53720">
    <property type="entry name" value="ALDH-like"/>
    <property type="match status" value="1"/>
</dbReference>
<dbReference type="Pfam" id="PF00171">
    <property type="entry name" value="Aldedh"/>
    <property type="match status" value="1"/>
</dbReference>
<dbReference type="InterPro" id="IPR016163">
    <property type="entry name" value="Ald_DH_C"/>
</dbReference>
<dbReference type="InterPro" id="IPR016162">
    <property type="entry name" value="Ald_DH_N"/>
</dbReference>
<dbReference type="eggNOG" id="COG1012">
    <property type="taxonomic scope" value="Bacteria"/>
</dbReference>
<dbReference type="Proteomes" id="UP000006055">
    <property type="component" value="Chromosome"/>
</dbReference>
<proteinExistence type="inferred from homology"/>
<dbReference type="STRING" id="706587.Desti_1073"/>
<dbReference type="InterPro" id="IPR016160">
    <property type="entry name" value="Ald_DH_CS_CYS"/>
</dbReference>
<dbReference type="PROSITE" id="PS00687">
    <property type="entry name" value="ALDEHYDE_DEHYDR_GLU"/>
    <property type="match status" value="1"/>
</dbReference>
<keyword evidence="8" id="KW-1185">Reference proteome</keyword>
<evidence type="ECO:0000256" key="3">
    <source>
        <dbReference type="ARBA" id="ARBA00023027"/>
    </source>
</evidence>
<dbReference type="CDD" id="cd07095">
    <property type="entry name" value="ALDH_SGSD_AstD"/>
    <property type="match status" value="1"/>
</dbReference>
<dbReference type="GO" id="GO:0006527">
    <property type="term" value="P:L-arginine catabolic process"/>
    <property type="evidence" value="ECO:0007669"/>
    <property type="project" value="InterPro"/>
</dbReference>
<dbReference type="RefSeq" id="WP_014808940.1">
    <property type="nucleotide sequence ID" value="NC_018025.1"/>
</dbReference>
<dbReference type="EMBL" id="CP003360">
    <property type="protein sequence ID" value="AFM23787.1"/>
    <property type="molecule type" value="Genomic_DNA"/>
</dbReference>
<dbReference type="OrthoDB" id="6187633at2"/>
<name>I4C2J6_DESTA</name>
<dbReference type="InterPro" id="IPR015590">
    <property type="entry name" value="Aldehyde_DH_dom"/>
</dbReference>
<dbReference type="AlphaFoldDB" id="I4C2J6"/>
<evidence type="ECO:0000256" key="2">
    <source>
        <dbReference type="ARBA" id="ARBA00023002"/>
    </source>
</evidence>
<dbReference type="NCBIfam" id="NF006992">
    <property type="entry name" value="PRK09457.1"/>
    <property type="match status" value="1"/>
</dbReference>
<sequence>METHYIDDLWIEGSGDEFVSTDPATERINWKGRAATGKEVDAAYRAALRAFEKWSDLPAEERIGYSQSFKEKVIEHRDELAECISRESGKPLWESYTEVDAIVGKVGLSIEAHKERRHDAKQDLGGAASALRYRPHGVIAVFGPFNLPGHLPHGHIIPALIAGNTVVFKPSEQAPLVAQKLMECWIEADLPPGVLNLVQGGRETGMAVAQSPLLAGLFFTGSVAAGRALHMSFAGQPEKIIALELGGNNPLIVTEIDDTESAAYIAVQSTYITSGQRCTCARRLVVPAGNEGDLFIAALMSLIDRIQIGPYTDTPEPFMGPVISRKARDELLAAQERLSKQGGRILTEMTSLDRPGHFLTPGLIDVTQVPDRPDEEIFGPLLQVIRVANFEQALHEANNTAFGLSAGLISRNPKLYERFRKRIRAGVVNWNRQTTGASGRLPFGGLGRSGNHRPSGFFAADYCSDPVAYLEVERPATMPDRSIGIIPR</sequence>
<evidence type="ECO:0000256" key="1">
    <source>
        <dbReference type="ARBA" id="ARBA00022503"/>
    </source>
</evidence>
<accession>I4C2J6</accession>
<dbReference type="PATRIC" id="fig|706587.4.peg.1222"/>